<evidence type="ECO:0008006" key="5">
    <source>
        <dbReference type="Google" id="ProtNLM"/>
    </source>
</evidence>
<organism evidence="3 4">
    <name type="scientific">Magallana gigas</name>
    <name type="common">Pacific oyster</name>
    <name type="synonym">Crassostrea gigas</name>
    <dbReference type="NCBI Taxonomy" id="29159"/>
    <lineage>
        <taxon>Eukaryota</taxon>
        <taxon>Metazoa</taxon>
        <taxon>Spiralia</taxon>
        <taxon>Lophotrochozoa</taxon>
        <taxon>Mollusca</taxon>
        <taxon>Bivalvia</taxon>
        <taxon>Autobranchia</taxon>
        <taxon>Pteriomorphia</taxon>
        <taxon>Ostreida</taxon>
        <taxon>Ostreoidea</taxon>
        <taxon>Ostreidae</taxon>
        <taxon>Magallana</taxon>
    </lineage>
</organism>
<proteinExistence type="predicted"/>
<accession>A0A8W8JUL2</accession>
<feature type="transmembrane region" description="Helical" evidence="1">
    <location>
        <begin position="125"/>
        <end position="148"/>
    </location>
</feature>
<dbReference type="AlphaFoldDB" id="A0A8W8JUL2"/>
<evidence type="ECO:0000256" key="1">
    <source>
        <dbReference type="SAM" id="Phobius"/>
    </source>
</evidence>
<keyword evidence="1" id="KW-1133">Transmembrane helix</keyword>
<keyword evidence="1" id="KW-0472">Membrane</keyword>
<name>A0A8W8JUL2_MAGGI</name>
<feature type="signal peptide" evidence="2">
    <location>
        <begin position="1"/>
        <end position="19"/>
    </location>
</feature>
<dbReference type="OMA" id="NCIEICT"/>
<keyword evidence="2" id="KW-0732">Signal</keyword>
<keyword evidence="4" id="KW-1185">Reference proteome</keyword>
<keyword evidence="1" id="KW-0812">Transmembrane</keyword>
<sequence>MGECIFLLFICLCLSVSESIDNNDFGCCGRNDIGSCTYCCVNYVWINHTCVDCEGSYGQNCIEICTYPHFGSRCSQICQCNESFCDPVNGCMPDIVDMDLKKNVTGLNDEATDTPIDDSYYLRSVVATISVALCVSFFTIVLLLVLLYRRQQNKQTQAVESHELQTTVETMDDSEQCTRQMKMNSYRHVGSVLGRPLPENTNEAHFYQDVEDNNTTNTCKATNTDELAQEEKTTSYEYQKLLFGEGESGL</sequence>
<dbReference type="Proteomes" id="UP000005408">
    <property type="component" value="Unassembled WGS sequence"/>
</dbReference>
<evidence type="ECO:0000256" key="2">
    <source>
        <dbReference type="SAM" id="SignalP"/>
    </source>
</evidence>
<reference evidence="3" key="1">
    <citation type="submission" date="2022-08" db="UniProtKB">
        <authorList>
            <consortium name="EnsemblMetazoa"/>
        </authorList>
    </citation>
    <scope>IDENTIFICATION</scope>
    <source>
        <strain evidence="3">05x7-T-G4-1.051#20</strain>
    </source>
</reference>
<evidence type="ECO:0000313" key="3">
    <source>
        <dbReference type="EnsemblMetazoa" id="G21110.2:cds"/>
    </source>
</evidence>
<protein>
    <recommendedName>
        <fullName evidence="5">EGF-like domain-containing protein</fullName>
    </recommendedName>
</protein>
<dbReference type="EnsemblMetazoa" id="G21110.2">
    <property type="protein sequence ID" value="G21110.2:cds"/>
    <property type="gene ID" value="G21110"/>
</dbReference>
<feature type="chain" id="PRO_5036450071" description="EGF-like domain-containing protein" evidence="2">
    <location>
        <begin position="20"/>
        <end position="250"/>
    </location>
</feature>
<evidence type="ECO:0000313" key="4">
    <source>
        <dbReference type="Proteomes" id="UP000005408"/>
    </source>
</evidence>